<protein>
    <submittedName>
        <fullName evidence="3">Carbon-nitrogen hydrolase</fullName>
    </submittedName>
</protein>
<dbReference type="Pfam" id="PF00795">
    <property type="entry name" value="CN_hydrolase"/>
    <property type="match status" value="1"/>
</dbReference>
<keyword evidence="1 3" id="KW-0378">Hydrolase</keyword>
<reference evidence="3 4" key="1">
    <citation type="submission" date="2023-11" db="EMBL/GenBank/DDBJ databases">
        <title>Coraliomargarita sp. nov., isolated from marine algae.</title>
        <authorList>
            <person name="Lee J.K."/>
            <person name="Baek J.H."/>
            <person name="Kim J.M."/>
            <person name="Choi D.G."/>
            <person name="Jeon C.O."/>
        </authorList>
    </citation>
    <scope>NUCLEOTIDE SEQUENCE [LARGE SCALE GENOMIC DNA]</scope>
    <source>
        <strain evidence="3 4">J2-16</strain>
    </source>
</reference>
<proteinExistence type="predicted"/>
<evidence type="ECO:0000256" key="1">
    <source>
        <dbReference type="ARBA" id="ARBA00022801"/>
    </source>
</evidence>
<dbReference type="SUPFAM" id="SSF56317">
    <property type="entry name" value="Carbon-nitrogen hydrolase"/>
    <property type="match status" value="1"/>
</dbReference>
<evidence type="ECO:0000313" key="4">
    <source>
        <dbReference type="Proteomes" id="UP001324993"/>
    </source>
</evidence>
<feature type="domain" description="CN hydrolase" evidence="2">
    <location>
        <begin position="11"/>
        <end position="264"/>
    </location>
</feature>
<dbReference type="GO" id="GO:0016787">
    <property type="term" value="F:hydrolase activity"/>
    <property type="evidence" value="ECO:0007669"/>
    <property type="project" value="UniProtKB-KW"/>
</dbReference>
<evidence type="ECO:0000313" key="3">
    <source>
        <dbReference type="EMBL" id="WPJ94567.1"/>
    </source>
</evidence>
<dbReference type="Proteomes" id="UP001324993">
    <property type="component" value="Chromosome"/>
</dbReference>
<evidence type="ECO:0000259" key="2">
    <source>
        <dbReference type="PROSITE" id="PS50263"/>
    </source>
</evidence>
<dbReference type="CDD" id="cd07573">
    <property type="entry name" value="CPA"/>
    <property type="match status" value="1"/>
</dbReference>
<dbReference type="InterPro" id="IPR036526">
    <property type="entry name" value="C-N_Hydrolase_sf"/>
</dbReference>
<dbReference type="PANTHER" id="PTHR43674">
    <property type="entry name" value="NITRILASE C965.09-RELATED"/>
    <property type="match status" value="1"/>
</dbReference>
<organism evidence="3 4">
    <name type="scientific">Coraliomargarita algicola</name>
    <dbReference type="NCBI Taxonomy" id="3092156"/>
    <lineage>
        <taxon>Bacteria</taxon>
        <taxon>Pseudomonadati</taxon>
        <taxon>Verrucomicrobiota</taxon>
        <taxon>Opitutia</taxon>
        <taxon>Puniceicoccales</taxon>
        <taxon>Coraliomargaritaceae</taxon>
        <taxon>Coraliomargarita</taxon>
    </lineage>
</organism>
<dbReference type="PROSITE" id="PS50263">
    <property type="entry name" value="CN_HYDROLASE"/>
    <property type="match status" value="1"/>
</dbReference>
<accession>A0ABZ0RHZ9</accession>
<gene>
    <name evidence="3" type="ORF">SH580_14120</name>
</gene>
<dbReference type="InterPro" id="IPR003010">
    <property type="entry name" value="C-N_Hydrolase"/>
</dbReference>
<name>A0ABZ0RHZ9_9BACT</name>
<sequence>MSPSNTSPRKVRIALIQGREQGSAAADLEYTIARIREAAAVGAQIICTQELFNTPYFCRTQDTALFDLAEPIPGATTEALEAVAAELGVVIVASLFERRAAGVYHNTAAVIDADGRYLGKYRKMHIPQDPGFEEKFYFTPGDLGYKVWDTKFGRISVLICWDQWYPEAARMAALAGAEIIFYPTAIGWLPEEKAELGVAQHTAWEMVQRGHAVANGCYVAAVNRTGIEGDTEFWGQSFVADFYGQIVERAPVENEYILMADCDLKALEDMRRIWPFFRDRRIDSYADVTKRMIDE</sequence>
<dbReference type="RefSeq" id="WP_319831491.1">
    <property type="nucleotide sequence ID" value="NZ_CP138858.1"/>
</dbReference>
<dbReference type="Gene3D" id="3.60.110.10">
    <property type="entry name" value="Carbon-nitrogen hydrolase"/>
    <property type="match status" value="1"/>
</dbReference>
<dbReference type="InterPro" id="IPR050345">
    <property type="entry name" value="Aliph_Amidase/BUP"/>
</dbReference>
<keyword evidence="4" id="KW-1185">Reference proteome</keyword>
<dbReference type="EMBL" id="CP138858">
    <property type="protein sequence ID" value="WPJ94567.1"/>
    <property type="molecule type" value="Genomic_DNA"/>
</dbReference>
<dbReference type="PANTHER" id="PTHR43674:SF2">
    <property type="entry name" value="BETA-UREIDOPROPIONASE"/>
    <property type="match status" value="1"/>
</dbReference>